<sequence>MKTALKAADKYGIIFDTLDPPPEIQRALPMFHHFGQDSSKRKQNNGRVFECLRESHAVQTIGDGMDAAMRLNDPGHVNYAGCPCDACEHDRDDEYCSNPDACARAARETLHRLQPKWNP</sequence>
<organism evidence="1 2">
    <name type="scientific">Roridomyces roridus</name>
    <dbReference type="NCBI Taxonomy" id="1738132"/>
    <lineage>
        <taxon>Eukaryota</taxon>
        <taxon>Fungi</taxon>
        <taxon>Dikarya</taxon>
        <taxon>Basidiomycota</taxon>
        <taxon>Agaricomycotina</taxon>
        <taxon>Agaricomycetes</taxon>
        <taxon>Agaricomycetidae</taxon>
        <taxon>Agaricales</taxon>
        <taxon>Marasmiineae</taxon>
        <taxon>Mycenaceae</taxon>
        <taxon>Roridomyces</taxon>
    </lineage>
</organism>
<dbReference type="Proteomes" id="UP001221142">
    <property type="component" value="Unassembled WGS sequence"/>
</dbReference>
<dbReference type="AlphaFoldDB" id="A0AAD7FIG4"/>
<feature type="non-terminal residue" evidence="1">
    <location>
        <position position="119"/>
    </location>
</feature>
<comment type="caution">
    <text evidence="1">The sequence shown here is derived from an EMBL/GenBank/DDBJ whole genome shotgun (WGS) entry which is preliminary data.</text>
</comment>
<keyword evidence="2" id="KW-1185">Reference proteome</keyword>
<evidence type="ECO:0000313" key="2">
    <source>
        <dbReference type="Proteomes" id="UP001221142"/>
    </source>
</evidence>
<name>A0AAD7FIG4_9AGAR</name>
<evidence type="ECO:0000313" key="1">
    <source>
        <dbReference type="EMBL" id="KAJ7626051.1"/>
    </source>
</evidence>
<dbReference type="EMBL" id="JARKIF010000012">
    <property type="protein sequence ID" value="KAJ7626051.1"/>
    <property type="molecule type" value="Genomic_DNA"/>
</dbReference>
<reference evidence="1" key="1">
    <citation type="submission" date="2023-03" db="EMBL/GenBank/DDBJ databases">
        <title>Massive genome expansion in bonnet fungi (Mycena s.s.) driven by repeated elements and novel gene families across ecological guilds.</title>
        <authorList>
            <consortium name="Lawrence Berkeley National Laboratory"/>
            <person name="Harder C.B."/>
            <person name="Miyauchi S."/>
            <person name="Viragh M."/>
            <person name="Kuo A."/>
            <person name="Thoen E."/>
            <person name="Andreopoulos B."/>
            <person name="Lu D."/>
            <person name="Skrede I."/>
            <person name="Drula E."/>
            <person name="Henrissat B."/>
            <person name="Morin E."/>
            <person name="Kohler A."/>
            <person name="Barry K."/>
            <person name="LaButti K."/>
            <person name="Morin E."/>
            <person name="Salamov A."/>
            <person name="Lipzen A."/>
            <person name="Mereny Z."/>
            <person name="Hegedus B."/>
            <person name="Baldrian P."/>
            <person name="Stursova M."/>
            <person name="Weitz H."/>
            <person name="Taylor A."/>
            <person name="Grigoriev I.V."/>
            <person name="Nagy L.G."/>
            <person name="Martin F."/>
            <person name="Kauserud H."/>
        </authorList>
    </citation>
    <scope>NUCLEOTIDE SEQUENCE</scope>
    <source>
        <strain evidence="1">9284</strain>
    </source>
</reference>
<protein>
    <submittedName>
        <fullName evidence="1">Uncharacterized protein</fullName>
    </submittedName>
</protein>
<gene>
    <name evidence="1" type="ORF">FB45DRAFT_750122</name>
</gene>
<proteinExistence type="predicted"/>
<accession>A0AAD7FIG4</accession>